<dbReference type="InterPro" id="IPR016657">
    <property type="entry name" value="PAGM"/>
</dbReference>
<name>A0A7S3V6X8_9STRA</name>
<keyword evidence="9" id="KW-0413">Isomerase</keyword>
<dbReference type="GO" id="GO:0004610">
    <property type="term" value="F:phosphoacetylglucosamine mutase activity"/>
    <property type="evidence" value="ECO:0007669"/>
    <property type="project" value="UniProtKB-EC"/>
</dbReference>
<evidence type="ECO:0000259" key="15">
    <source>
        <dbReference type="Pfam" id="PF21405"/>
    </source>
</evidence>
<dbReference type="SUPFAM" id="SSF55957">
    <property type="entry name" value="Phosphoglucomutase, C-terminal domain"/>
    <property type="match status" value="1"/>
</dbReference>
<evidence type="ECO:0000256" key="6">
    <source>
        <dbReference type="ARBA" id="ARBA00022553"/>
    </source>
</evidence>
<evidence type="ECO:0000259" key="12">
    <source>
        <dbReference type="Pfam" id="PF00408"/>
    </source>
</evidence>
<dbReference type="SUPFAM" id="SSF53738">
    <property type="entry name" value="Phosphoglucomutase, first 3 domains"/>
    <property type="match status" value="3"/>
</dbReference>
<dbReference type="AlphaFoldDB" id="A0A7S3V6X8"/>
<dbReference type="PANTHER" id="PTHR45955">
    <property type="entry name" value="PHOSPHOACETYLGLUCOSAMINE MUTASE"/>
    <property type="match status" value="1"/>
</dbReference>
<dbReference type="InterPro" id="IPR016066">
    <property type="entry name" value="A-D-PHexomutase_CS"/>
</dbReference>
<dbReference type="GO" id="GO:0000287">
    <property type="term" value="F:magnesium ion binding"/>
    <property type="evidence" value="ECO:0007669"/>
    <property type="project" value="InterPro"/>
</dbReference>
<dbReference type="InterPro" id="IPR036900">
    <property type="entry name" value="A-D-PHexomutase_C_sf"/>
</dbReference>
<evidence type="ECO:0000256" key="3">
    <source>
        <dbReference type="ARBA" id="ARBA00004865"/>
    </source>
</evidence>
<dbReference type="GO" id="GO:0006048">
    <property type="term" value="P:UDP-N-acetylglucosamine biosynthetic process"/>
    <property type="evidence" value="ECO:0007669"/>
    <property type="project" value="UniProtKB-UniPathway"/>
</dbReference>
<comment type="cofactor">
    <cofactor evidence="2">
        <name>Mg(2+)</name>
        <dbReference type="ChEBI" id="CHEBI:18420"/>
    </cofactor>
</comment>
<feature type="domain" description="Alpha-D-phosphohexomutase alpha/beta/alpha" evidence="13">
    <location>
        <begin position="142"/>
        <end position="190"/>
    </location>
</feature>
<evidence type="ECO:0000256" key="8">
    <source>
        <dbReference type="ARBA" id="ARBA00022842"/>
    </source>
</evidence>
<keyword evidence="6" id="KW-0597">Phosphoprotein</keyword>
<comment type="similarity">
    <text evidence="4">Belongs to the phosphohexose mutase family.</text>
</comment>
<comment type="catalytic activity">
    <reaction evidence="1">
        <text>N-acetyl-alpha-D-glucosamine 1-phosphate = N-acetyl-D-glucosamine 6-phosphate</text>
        <dbReference type="Rhea" id="RHEA:23804"/>
        <dbReference type="ChEBI" id="CHEBI:57513"/>
        <dbReference type="ChEBI" id="CHEBI:57776"/>
        <dbReference type="EC" id="5.4.2.3"/>
    </reaction>
</comment>
<dbReference type="Gene3D" id="3.30.310.50">
    <property type="entry name" value="Alpha-D-phosphohexomutase, C-terminal domain"/>
    <property type="match status" value="1"/>
</dbReference>
<sequence>MKNEITFDAPKIYNSRFLTKSNPKEIRRLLHHFSIPKNSNGKSVRFDYGTAGFRYHNKVLPPIMARIAIFAGLRSIALDGEAVGMMITASHNPEVDNGIKISDSNGGMLPVKWEQMATDMANSDNPFEESRINDISGKPRTMVVHIGRDTRSHSLPLSQIAIRTLVAMGAKVIDHGVVTTPQLHMYTLSSNPHKVMNVLLCGSSSGTCFERDYMISFVETYVSLLRTCTRQVKDDKPRCMLVDSACGVGGLKLKKIESILKTYAREGGDIIHSSAMVNLKLVNQPGDGPLNHRCGAEYVQKNQLPPVLYSEFQESEVPASYVASLDGDADRIVFHYTDSRGKLVLLDGDKIAVLISSFLQEEIRYLSTEVPEAKKIKCGIVQTAYANGSSTRYLKNIVQTEVAIAKTGVKHVHEMAHHHFDVGTYFEANGHGTVLFGPKFYDLLAKAEQKLISTSRTQRATIAWQRLRLLPKLVNQAVGDALSDLLIIDAILYLNGWDLQRWSGLYNDMPSRQCKVKVKDRSIISTNSNETKTISPASLQPALEAAMESMNSISLNPLSQARTFVRPSGTEDAVRIYAEAQTQDEANLLATEAATLVYKLCNGVSEIPTLPGQTRL</sequence>
<dbReference type="Pfam" id="PF00408">
    <property type="entry name" value="PGM_PMM_IV"/>
    <property type="match status" value="1"/>
</dbReference>
<reference evidence="16" key="1">
    <citation type="submission" date="2021-01" db="EMBL/GenBank/DDBJ databases">
        <authorList>
            <person name="Corre E."/>
            <person name="Pelletier E."/>
            <person name="Niang G."/>
            <person name="Scheremetjew M."/>
            <person name="Finn R."/>
            <person name="Kale V."/>
            <person name="Holt S."/>
            <person name="Cochrane G."/>
            <person name="Meng A."/>
            <person name="Brown T."/>
            <person name="Cohen L."/>
        </authorList>
    </citation>
    <scope>NUCLEOTIDE SEQUENCE</scope>
    <source>
        <strain evidence="16">MM31A-1</strain>
    </source>
</reference>
<organism evidence="16">
    <name type="scientific">Chaetoceros debilis</name>
    <dbReference type="NCBI Taxonomy" id="122233"/>
    <lineage>
        <taxon>Eukaryota</taxon>
        <taxon>Sar</taxon>
        <taxon>Stramenopiles</taxon>
        <taxon>Ochrophyta</taxon>
        <taxon>Bacillariophyta</taxon>
        <taxon>Coscinodiscophyceae</taxon>
        <taxon>Chaetocerotophycidae</taxon>
        <taxon>Chaetocerotales</taxon>
        <taxon>Chaetocerotaceae</taxon>
        <taxon>Chaetoceros</taxon>
    </lineage>
</organism>
<keyword evidence="7" id="KW-0479">Metal-binding</keyword>
<dbReference type="EMBL" id="HBIO01007326">
    <property type="protein sequence ID" value="CAE0460630.1"/>
    <property type="molecule type" value="Transcribed_RNA"/>
</dbReference>
<proteinExistence type="inferred from homology"/>
<evidence type="ECO:0000313" key="16">
    <source>
        <dbReference type="EMBL" id="CAE0460630.1"/>
    </source>
</evidence>
<dbReference type="UniPathway" id="UPA00113">
    <property type="reaction ID" value="UER00530"/>
</dbReference>
<dbReference type="CDD" id="cd03086">
    <property type="entry name" value="PGM3"/>
    <property type="match status" value="1"/>
</dbReference>
<dbReference type="InterPro" id="IPR049022">
    <property type="entry name" value="AMG1_III"/>
</dbReference>
<keyword evidence="8" id="KW-0460">Magnesium</keyword>
<dbReference type="GO" id="GO:0005975">
    <property type="term" value="P:carbohydrate metabolic process"/>
    <property type="evidence" value="ECO:0007669"/>
    <property type="project" value="InterPro"/>
</dbReference>
<feature type="domain" description="Phosphoacetylglucosamine mutase AMG1" evidence="14">
    <location>
        <begin position="347"/>
        <end position="497"/>
    </location>
</feature>
<feature type="domain" description="Phosphoacetylglucosamine mutase AMG1" evidence="15">
    <location>
        <begin position="209"/>
        <end position="333"/>
    </location>
</feature>
<gene>
    <name evidence="16" type="ORF">CDEB00056_LOCUS5471</name>
</gene>
<dbReference type="Pfam" id="PF02878">
    <property type="entry name" value="PGM_PMM_I"/>
    <property type="match status" value="2"/>
</dbReference>
<evidence type="ECO:0000256" key="7">
    <source>
        <dbReference type="ARBA" id="ARBA00022723"/>
    </source>
</evidence>
<dbReference type="InterPro" id="IPR005844">
    <property type="entry name" value="A-D-PHexomutase_a/b/a-I"/>
</dbReference>
<protein>
    <recommendedName>
        <fullName evidence="5">phosphoacetylglucosamine mutase</fullName>
        <ecNumber evidence="5">5.4.2.3</ecNumber>
    </recommendedName>
    <alternativeName>
        <fullName evidence="11">Acetylglucosamine phosphomutase</fullName>
    </alternativeName>
    <alternativeName>
        <fullName evidence="10">N-acetylglucosamine-phosphate mutase</fullName>
    </alternativeName>
</protein>
<evidence type="ECO:0000256" key="4">
    <source>
        <dbReference type="ARBA" id="ARBA00010231"/>
    </source>
</evidence>
<dbReference type="InterPro" id="IPR049023">
    <property type="entry name" value="AMG1_II"/>
</dbReference>
<feature type="domain" description="Alpha-D-phosphohexomutase alpha/beta/alpha" evidence="13">
    <location>
        <begin position="82"/>
        <end position="118"/>
    </location>
</feature>
<dbReference type="InterPro" id="IPR016055">
    <property type="entry name" value="A-D-PHexomutase_a/b/a-I/II/III"/>
</dbReference>
<dbReference type="PROSITE" id="PS00710">
    <property type="entry name" value="PGM_PMM"/>
    <property type="match status" value="1"/>
</dbReference>
<evidence type="ECO:0000259" key="14">
    <source>
        <dbReference type="Pfam" id="PF21404"/>
    </source>
</evidence>
<comment type="pathway">
    <text evidence="3">Nucleotide-sugar biosynthesis; UDP-N-acetyl-alpha-D-glucosamine biosynthesis; N-acetyl-alpha-D-glucosamine 1-phosphate from alpha-D-glucosamine 6-phosphate (route I): step 2/2.</text>
</comment>
<dbReference type="InterPro" id="IPR005843">
    <property type="entry name" value="A-D-PHexomutase_C"/>
</dbReference>
<dbReference type="EC" id="5.4.2.3" evidence="5"/>
<feature type="domain" description="Alpha-D-phosphohexomutase C-terminal" evidence="12">
    <location>
        <begin position="561"/>
        <end position="594"/>
    </location>
</feature>
<dbReference type="Pfam" id="PF21405">
    <property type="entry name" value="AMG1_II"/>
    <property type="match status" value="1"/>
</dbReference>
<accession>A0A7S3V6X8</accession>
<evidence type="ECO:0000256" key="11">
    <source>
        <dbReference type="ARBA" id="ARBA00032065"/>
    </source>
</evidence>
<evidence type="ECO:0000256" key="2">
    <source>
        <dbReference type="ARBA" id="ARBA00001946"/>
    </source>
</evidence>
<dbReference type="FunFam" id="3.30.310.50:FF:000003">
    <property type="entry name" value="Phosphoacetylglucosamine mutase"/>
    <property type="match status" value="1"/>
</dbReference>
<dbReference type="PANTHER" id="PTHR45955:SF1">
    <property type="entry name" value="PHOSPHOACETYLGLUCOSAMINE MUTASE"/>
    <property type="match status" value="1"/>
</dbReference>
<evidence type="ECO:0000259" key="13">
    <source>
        <dbReference type="Pfam" id="PF02878"/>
    </source>
</evidence>
<evidence type="ECO:0000256" key="5">
    <source>
        <dbReference type="ARBA" id="ARBA00012731"/>
    </source>
</evidence>
<evidence type="ECO:0000256" key="9">
    <source>
        <dbReference type="ARBA" id="ARBA00023235"/>
    </source>
</evidence>
<evidence type="ECO:0000256" key="1">
    <source>
        <dbReference type="ARBA" id="ARBA00000558"/>
    </source>
</evidence>
<dbReference type="Pfam" id="PF21404">
    <property type="entry name" value="AMG1_III"/>
    <property type="match status" value="1"/>
</dbReference>
<dbReference type="Gene3D" id="3.40.120.10">
    <property type="entry name" value="Alpha-D-Glucose-1,6-Bisphosphate, subunit A, domain 3"/>
    <property type="match status" value="2"/>
</dbReference>
<evidence type="ECO:0000256" key="10">
    <source>
        <dbReference type="ARBA" id="ARBA00031926"/>
    </source>
</evidence>